<keyword evidence="3" id="KW-1185">Reference proteome</keyword>
<dbReference type="Gene3D" id="1.10.238.10">
    <property type="entry name" value="EF-hand"/>
    <property type="match status" value="1"/>
</dbReference>
<name>A0ABS8UUG5_DATST</name>
<accession>A0ABS8UUG5</accession>
<comment type="caution">
    <text evidence="2">The sequence shown here is derived from an EMBL/GenBank/DDBJ whole genome shotgun (WGS) entry which is preliminary data.</text>
</comment>
<evidence type="ECO:0000259" key="1">
    <source>
        <dbReference type="PROSITE" id="PS50222"/>
    </source>
</evidence>
<feature type="domain" description="EF-hand" evidence="1">
    <location>
        <begin position="37"/>
        <end position="72"/>
    </location>
</feature>
<dbReference type="InterPro" id="IPR002048">
    <property type="entry name" value="EF_hand_dom"/>
</dbReference>
<dbReference type="PROSITE" id="PS50222">
    <property type="entry name" value="EF_HAND_2"/>
    <property type="match status" value="1"/>
</dbReference>
<dbReference type="Proteomes" id="UP000823775">
    <property type="component" value="Unassembled WGS sequence"/>
</dbReference>
<organism evidence="2 3">
    <name type="scientific">Datura stramonium</name>
    <name type="common">Jimsonweed</name>
    <name type="synonym">Common thornapple</name>
    <dbReference type="NCBI Taxonomy" id="4076"/>
    <lineage>
        <taxon>Eukaryota</taxon>
        <taxon>Viridiplantae</taxon>
        <taxon>Streptophyta</taxon>
        <taxon>Embryophyta</taxon>
        <taxon>Tracheophyta</taxon>
        <taxon>Spermatophyta</taxon>
        <taxon>Magnoliopsida</taxon>
        <taxon>eudicotyledons</taxon>
        <taxon>Gunneridae</taxon>
        <taxon>Pentapetalae</taxon>
        <taxon>asterids</taxon>
        <taxon>lamiids</taxon>
        <taxon>Solanales</taxon>
        <taxon>Solanaceae</taxon>
        <taxon>Solanoideae</taxon>
        <taxon>Datureae</taxon>
        <taxon>Datura</taxon>
    </lineage>
</organism>
<proteinExistence type="predicted"/>
<dbReference type="EMBL" id="JACEIK010002549">
    <property type="protein sequence ID" value="MCD9637750.1"/>
    <property type="molecule type" value="Genomic_DNA"/>
</dbReference>
<dbReference type="InterPro" id="IPR011992">
    <property type="entry name" value="EF-hand-dom_pair"/>
</dbReference>
<evidence type="ECO:0000313" key="2">
    <source>
        <dbReference type="EMBL" id="MCD9637750.1"/>
    </source>
</evidence>
<sequence>MVTADFGISAHPESVKIHERLDSSDIFFNLFEEELEAKDQDVREAFDVFDENKYEFIDEKDLQRVIVQTAELHNCKKMIMAFYENGDGRHSLSFLFINDDLVFLKFLRVRENKDLCQ</sequence>
<protein>
    <recommendedName>
        <fullName evidence="1">EF-hand domain-containing protein</fullName>
    </recommendedName>
</protein>
<dbReference type="SUPFAM" id="SSF47473">
    <property type="entry name" value="EF-hand"/>
    <property type="match status" value="1"/>
</dbReference>
<gene>
    <name evidence="2" type="ORF">HAX54_021190</name>
</gene>
<reference evidence="2 3" key="1">
    <citation type="journal article" date="2021" name="BMC Genomics">
        <title>Datura genome reveals duplications of psychoactive alkaloid biosynthetic genes and high mutation rate following tissue culture.</title>
        <authorList>
            <person name="Rajewski A."/>
            <person name="Carter-House D."/>
            <person name="Stajich J."/>
            <person name="Litt A."/>
        </authorList>
    </citation>
    <scope>NUCLEOTIDE SEQUENCE [LARGE SCALE GENOMIC DNA]</scope>
    <source>
        <strain evidence="2">AR-01</strain>
    </source>
</reference>
<evidence type="ECO:0000313" key="3">
    <source>
        <dbReference type="Proteomes" id="UP000823775"/>
    </source>
</evidence>